<dbReference type="PANTHER" id="PTHR43447">
    <property type="entry name" value="ALPHA-AMYLASE"/>
    <property type="match status" value="1"/>
</dbReference>
<dbReference type="GO" id="GO:0005509">
    <property type="term" value="F:calcium ion binding"/>
    <property type="evidence" value="ECO:0007669"/>
    <property type="project" value="InterPro"/>
</dbReference>
<evidence type="ECO:0000256" key="2">
    <source>
        <dbReference type="ARBA" id="ARBA00001913"/>
    </source>
</evidence>
<name>M1BUE1_SOLTU</name>
<keyword evidence="10" id="KW-1185">Reference proteome</keyword>
<evidence type="ECO:0000259" key="8">
    <source>
        <dbReference type="SMART" id="SM00810"/>
    </source>
</evidence>
<evidence type="ECO:0000313" key="10">
    <source>
        <dbReference type="Proteomes" id="UP000011115"/>
    </source>
</evidence>
<dbReference type="Proteomes" id="UP000011115">
    <property type="component" value="Unassembled WGS sequence"/>
</dbReference>
<reference evidence="10" key="1">
    <citation type="journal article" date="2011" name="Nature">
        <title>Genome sequence and analysis of the tuber crop potato.</title>
        <authorList>
            <consortium name="The Potato Genome Sequencing Consortium"/>
        </authorList>
    </citation>
    <scope>NUCLEOTIDE SEQUENCE [LARGE SCALE GENOMIC DNA]</scope>
    <source>
        <strain evidence="10">cv. DM1-3 516 R44</strain>
    </source>
</reference>
<dbReference type="SMART" id="SM00810">
    <property type="entry name" value="Alpha-amyl_C2"/>
    <property type="match status" value="1"/>
</dbReference>
<dbReference type="GO" id="GO:0004556">
    <property type="term" value="F:alpha-amylase activity"/>
    <property type="evidence" value="ECO:0007669"/>
    <property type="project" value="UniProtKB-EC"/>
</dbReference>
<accession>M1BUE1</accession>
<evidence type="ECO:0000256" key="3">
    <source>
        <dbReference type="ARBA" id="ARBA00008061"/>
    </source>
</evidence>
<dbReference type="Pfam" id="PF07821">
    <property type="entry name" value="Alpha-amyl_C2"/>
    <property type="match status" value="1"/>
</dbReference>
<dbReference type="InterPro" id="IPR013780">
    <property type="entry name" value="Glyco_hydro_b"/>
</dbReference>
<comment type="catalytic activity">
    <reaction evidence="1">
        <text>Endohydrolysis of (1-&gt;4)-alpha-D-glucosidic linkages in polysaccharides containing three or more (1-&gt;4)-alpha-linked D-glucose units.</text>
        <dbReference type="EC" id="3.2.1.1"/>
    </reaction>
</comment>
<dbReference type="GO" id="GO:0005975">
    <property type="term" value="P:carbohydrate metabolic process"/>
    <property type="evidence" value="ECO:0007669"/>
    <property type="project" value="InterPro"/>
</dbReference>
<feature type="domain" description="Alpha-amylase C-terminal beta-sheet" evidence="8">
    <location>
        <begin position="41"/>
        <end position="101"/>
    </location>
</feature>
<dbReference type="EC" id="3.2.1.1" evidence="4"/>
<evidence type="ECO:0000256" key="5">
    <source>
        <dbReference type="ARBA" id="ARBA00022801"/>
    </source>
</evidence>
<dbReference type="Gene3D" id="3.20.20.80">
    <property type="entry name" value="Glycosidases"/>
    <property type="match status" value="1"/>
</dbReference>
<gene>
    <name evidence="9" type="primary">LOC102582328</name>
</gene>
<dbReference type="SUPFAM" id="SSF51011">
    <property type="entry name" value="Glycosyl hydrolase domain"/>
    <property type="match status" value="1"/>
</dbReference>
<evidence type="ECO:0000313" key="9">
    <source>
        <dbReference type="EnsemblPlants" id="PGSC0003DMT400053108"/>
    </source>
</evidence>
<dbReference type="Gramene" id="PGSC0003DMT400053108">
    <property type="protein sequence ID" value="PGSC0003DMT400053108"/>
    <property type="gene ID" value="PGSC0003DMG400020603"/>
</dbReference>
<protein>
    <recommendedName>
        <fullName evidence="4">alpha-amylase</fullName>
        <ecNumber evidence="4">3.2.1.1</ecNumber>
    </recommendedName>
</protein>
<sequence>MLELLMFGYHHHLTLFLLKFYDHFFDWGLKDGISALISIRKRNGICATSNVQIMASDSDLYIAMIDQKIIVKIGPKLDLGNLIPPGYQVATSGQDYAVWEQKTFIYHTKCHHVQNVTMDKMVLSV</sequence>
<dbReference type="ExpressionAtlas" id="M1BUE1">
    <property type="expression patterns" value="baseline and differential"/>
</dbReference>
<evidence type="ECO:0000256" key="7">
    <source>
        <dbReference type="ARBA" id="ARBA00023295"/>
    </source>
</evidence>
<dbReference type="HOGENOM" id="CLU_150333_0_0_1"/>
<evidence type="ECO:0000256" key="4">
    <source>
        <dbReference type="ARBA" id="ARBA00012595"/>
    </source>
</evidence>
<keyword evidence="5" id="KW-0378">Hydrolase</keyword>
<evidence type="ECO:0000256" key="6">
    <source>
        <dbReference type="ARBA" id="ARBA00023277"/>
    </source>
</evidence>
<dbReference type="InterPro" id="IPR012850">
    <property type="entry name" value="A-amylase_bs_C"/>
</dbReference>
<proteinExistence type="inferred from homology"/>
<reference evidence="9" key="2">
    <citation type="submission" date="2015-06" db="UniProtKB">
        <authorList>
            <consortium name="EnsemblPlants"/>
        </authorList>
    </citation>
    <scope>IDENTIFICATION</scope>
    <source>
        <strain evidence="9">DM1-3 516 R44</strain>
    </source>
</reference>
<comment type="cofactor">
    <cofactor evidence="2">
        <name>Ca(2+)</name>
        <dbReference type="ChEBI" id="CHEBI:29108"/>
    </cofactor>
</comment>
<organism evidence="9 10">
    <name type="scientific">Solanum tuberosum</name>
    <name type="common">Potato</name>
    <dbReference type="NCBI Taxonomy" id="4113"/>
    <lineage>
        <taxon>Eukaryota</taxon>
        <taxon>Viridiplantae</taxon>
        <taxon>Streptophyta</taxon>
        <taxon>Embryophyta</taxon>
        <taxon>Tracheophyta</taxon>
        <taxon>Spermatophyta</taxon>
        <taxon>Magnoliopsida</taxon>
        <taxon>eudicotyledons</taxon>
        <taxon>Gunneridae</taxon>
        <taxon>Pentapetalae</taxon>
        <taxon>asterids</taxon>
        <taxon>lamiids</taxon>
        <taxon>Solanales</taxon>
        <taxon>Solanaceae</taxon>
        <taxon>Solanoideae</taxon>
        <taxon>Solaneae</taxon>
        <taxon>Solanum</taxon>
    </lineage>
</organism>
<evidence type="ECO:0000256" key="1">
    <source>
        <dbReference type="ARBA" id="ARBA00000548"/>
    </source>
</evidence>
<comment type="similarity">
    <text evidence="3">Belongs to the glycosyl hydrolase 13 family.</text>
</comment>
<dbReference type="OrthoDB" id="550577at2759"/>
<keyword evidence="7" id="KW-0326">Glycosidase</keyword>
<dbReference type="AlphaFoldDB" id="M1BUE1"/>
<keyword evidence="6" id="KW-0119">Carbohydrate metabolism</keyword>
<dbReference type="EnsemblPlants" id="PGSC0003DMT400053108">
    <property type="protein sequence ID" value="PGSC0003DMT400053108"/>
    <property type="gene ID" value="PGSC0003DMG400020603"/>
</dbReference>
<dbReference type="Gene3D" id="2.60.40.1180">
    <property type="entry name" value="Golgi alpha-mannosidase II"/>
    <property type="match status" value="1"/>
</dbReference>